<dbReference type="CDD" id="cd01085">
    <property type="entry name" value="APP"/>
    <property type="match status" value="1"/>
</dbReference>
<dbReference type="InterPro" id="IPR000587">
    <property type="entry name" value="Creatinase_N"/>
</dbReference>
<feature type="domain" description="Creatinase N-terminal" evidence="5">
    <location>
        <begin position="7"/>
        <end position="128"/>
    </location>
</feature>
<dbReference type="InterPro" id="IPR036005">
    <property type="entry name" value="Creatinase/aminopeptidase-like"/>
</dbReference>
<organism evidence="7">
    <name type="scientific">Campylobacter sp. CCS1377</name>
    <dbReference type="NCBI Taxonomy" id="3158229"/>
    <lineage>
        <taxon>Bacteria</taxon>
        <taxon>Pseudomonadati</taxon>
        <taxon>Campylobacterota</taxon>
        <taxon>Epsilonproteobacteria</taxon>
        <taxon>Campylobacterales</taxon>
        <taxon>Campylobacteraceae</taxon>
        <taxon>Campylobacter</taxon>
    </lineage>
</organism>
<dbReference type="GO" id="GO:0046872">
    <property type="term" value="F:metal ion binding"/>
    <property type="evidence" value="ECO:0007669"/>
    <property type="project" value="UniProtKB-KW"/>
</dbReference>
<reference evidence="7" key="1">
    <citation type="submission" date="2024-05" db="EMBL/GenBank/DDBJ databases">
        <title>Campylobacter coli isolated from environmental waters in Slovenia.</title>
        <authorList>
            <person name="Zautner A.E."/>
            <person name="Bunk B."/>
            <person name="Riedel T."/>
            <person name="Sproeer C."/>
        </authorList>
    </citation>
    <scope>NUCLEOTIDE SEQUENCE</scope>
    <source>
        <strain evidence="7">CCS1377</strain>
    </source>
</reference>
<evidence type="ECO:0000313" key="7">
    <source>
        <dbReference type="EMBL" id="XBJ30046.1"/>
    </source>
</evidence>
<feature type="domain" description="Peptidase M24 C-terminal" evidence="6">
    <location>
        <begin position="534"/>
        <end position="594"/>
    </location>
</feature>
<keyword evidence="7" id="KW-0031">Aminopeptidase</keyword>
<dbReference type="Pfam" id="PF16188">
    <property type="entry name" value="Peptidase_M24_C"/>
    <property type="match status" value="1"/>
</dbReference>
<evidence type="ECO:0000256" key="1">
    <source>
        <dbReference type="ARBA" id="ARBA00008766"/>
    </source>
</evidence>
<evidence type="ECO:0000259" key="6">
    <source>
        <dbReference type="Pfam" id="PF16188"/>
    </source>
</evidence>
<dbReference type="GO" id="GO:0070006">
    <property type="term" value="F:metalloaminopeptidase activity"/>
    <property type="evidence" value="ECO:0007669"/>
    <property type="project" value="InterPro"/>
</dbReference>
<dbReference type="Gene3D" id="3.40.350.10">
    <property type="entry name" value="Creatinase/prolidase N-terminal domain"/>
    <property type="match status" value="2"/>
</dbReference>
<accession>A0AAU7E9W3</accession>
<dbReference type="PANTHER" id="PTHR43763">
    <property type="entry name" value="XAA-PRO AMINOPEPTIDASE 1"/>
    <property type="match status" value="1"/>
</dbReference>
<gene>
    <name evidence="7" type="ORF">AAH949_04260</name>
</gene>
<protein>
    <submittedName>
        <fullName evidence="7">Aminopeptidase P family protein</fullName>
        <ecNumber evidence="7">3.4.11.9</ecNumber>
    </submittedName>
</protein>
<dbReference type="EMBL" id="CP155620">
    <property type="protein sequence ID" value="XBJ30046.1"/>
    <property type="molecule type" value="Genomic_DNA"/>
</dbReference>
<sequence>MNIYQTRLQILRHMMQKEDIDIYLILSTDPHLNEYIPDFYKIRVFMSGFNGSAGILVITQNQAFLWTDGRYFLQAQKELEGSTITLQKQDQNNHFLKWLQTLNFKQKLTLATDFTLLPLSLKQELNSQNNICLKHKDFISSFWQNRPLLSKNPIYEHEENFAYPTRLEKINLVREKMKKIKAQNHLISSLDDIAWITNLRGNDIEFNPVFYAYLFLNQNEILLFTDLEKIDFNLKNKLAKDFITLKNYEEIHTHLKTLKNTNLLIDETKMTALLMQDIDQSVEILNHTLPSTILKACKNSKEIANIEQAMLQDGIALCYFFAWLEEKLNKKEKLSELDIDIKITEFRARNPLYISNSFATIAGFNANSALPHYKATQSNFSYIEGNGLLLIDSGAQYKNGTTDITRVVPVGKVTAEQIKDYTLVLKAHINIASAVFPKDIAMPLLDSITRSILWKEQLDFAHGTGHGVGYFLNVHEGPQSLSYSATINDKNKAKIGMITSIEPGIYRNNQWGIRLENLVLNCKIENPKETNFGEFLYFKTLTLCPFERNCIDVNLLDEKEKQWLNSYHQEVYQKLSPYLNTKVSRWLKRKTQEI</sequence>
<dbReference type="Gene3D" id="3.90.230.10">
    <property type="entry name" value="Creatinase/methionine aminopeptidase superfamily"/>
    <property type="match status" value="1"/>
</dbReference>
<evidence type="ECO:0000259" key="5">
    <source>
        <dbReference type="Pfam" id="PF01321"/>
    </source>
</evidence>
<feature type="domain" description="Peptidase M24" evidence="4">
    <location>
        <begin position="305"/>
        <end position="520"/>
    </location>
</feature>
<dbReference type="InterPro" id="IPR000994">
    <property type="entry name" value="Pept_M24"/>
</dbReference>
<dbReference type="Pfam" id="PF00557">
    <property type="entry name" value="Peptidase_M24"/>
    <property type="match status" value="1"/>
</dbReference>
<evidence type="ECO:0000259" key="4">
    <source>
        <dbReference type="Pfam" id="PF00557"/>
    </source>
</evidence>
<dbReference type="EC" id="3.4.11.9" evidence="7"/>
<comment type="similarity">
    <text evidence="1">Belongs to the peptidase M24B family.</text>
</comment>
<keyword evidence="3 7" id="KW-0378">Hydrolase</keyword>
<dbReference type="FunFam" id="3.90.230.10:FF:000004">
    <property type="entry name" value="xaa-Pro aminopeptidase 1 isoform X1"/>
    <property type="match status" value="1"/>
</dbReference>
<dbReference type="Pfam" id="PF01321">
    <property type="entry name" value="Creatinase_N"/>
    <property type="match status" value="1"/>
</dbReference>
<evidence type="ECO:0000256" key="2">
    <source>
        <dbReference type="ARBA" id="ARBA00022723"/>
    </source>
</evidence>
<name>A0AAU7E9W3_9BACT</name>
<dbReference type="InterPro" id="IPR033740">
    <property type="entry name" value="Pept_M24B"/>
</dbReference>
<proteinExistence type="inferred from homology"/>
<dbReference type="SUPFAM" id="SSF55920">
    <property type="entry name" value="Creatinase/aminopeptidase"/>
    <property type="match status" value="1"/>
</dbReference>
<keyword evidence="2" id="KW-0479">Metal-binding</keyword>
<dbReference type="SUPFAM" id="SSF53092">
    <property type="entry name" value="Creatinase/prolidase N-terminal domain"/>
    <property type="match status" value="1"/>
</dbReference>
<dbReference type="AlphaFoldDB" id="A0AAU7E9W3"/>
<dbReference type="RefSeq" id="WP_348519076.1">
    <property type="nucleotide sequence ID" value="NZ_CP155620.1"/>
</dbReference>
<dbReference type="PANTHER" id="PTHR43763:SF6">
    <property type="entry name" value="XAA-PRO AMINOPEPTIDASE 1"/>
    <property type="match status" value="1"/>
</dbReference>
<dbReference type="Pfam" id="PF16189">
    <property type="entry name" value="Creatinase_N_2"/>
    <property type="match status" value="1"/>
</dbReference>
<dbReference type="InterPro" id="IPR029149">
    <property type="entry name" value="Creatin/AminoP/Spt16_N"/>
</dbReference>
<dbReference type="InterPro" id="IPR032416">
    <property type="entry name" value="Peptidase_M24_C"/>
</dbReference>
<keyword evidence="7" id="KW-0645">Protease</keyword>
<dbReference type="InterPro" id="IPR050422">
    <property type="entry name" value="X-Pro_aminopeptidase_P"/>
</dbReference>
<evidence type="ECO:0000256" key="3">
    <source>
        <dbReference type="ARBA" id="ARBA00022801"/>
    </source>
</evidence>
<dbReference type="GO" id="GO:0005737">
    <property type="term" value="C:cytoplasm"/>
    <property type="evidence" value="ECO:0007669"/>
    <property type="project" value="UniProtKB-ARBA"/>
</dbReference>